<proteinExistence type="inferred from homology"/>
<dbReference type="InterPro" id="IPR023299">
    <property type="entry name" value="ATPase_P-typ_cyto_dom_N"/>
</dbReference>
<dbReference type="KEGG" id="hdi:HDIA_1585"/>
<keyword evidence="4 10" id="KW-0479">Metal-binding</keyword>
<dbReference type="Pfam" id="PF00702">
    <property type="entry name" value="Hydrolase"/>
    <property type="match status" value="1"/>
</dbReference>
<evidence type="ECO:0000256" key="3">
    <source>
        <dbReference type="ARBA" id="ARBA00022692"/>
    </source>
</evidence>
<keyword evidence="5" id="KW-1278">Translocase</keyword>
<dbReference type="GO" id="GO:0015086">
    <property type="term" value="F:cadmium ion transmembrane transporter activity"/>
    <property type="evidence" value="ECO:0007669"/>
    <property type="project" value="TreeGrafter"/>
</dbReference>
<dbReference type="InterPro" id="IPR044492">
    <property type="entry name" value="P_typ_ATPase_HD_dom"/>
</dbReference>
<evidence type="ECO:0000256" key="7">
    <source>
        <dbReference type="ARBA" id="ARBA00023136"/>
    </source>
</evidence>
<feature type="transmembrane region" description="Helical" evidence="10">
    <location>
        <begin position="579"/>
        <end position="598"/>
    </location>
</feature>
<dbReference type="GO" id="GO:0005524">
    <property type="term" value="F:ATP binding"/>
    <property type="evidence" value="ECO:0007669"/>
    <property type="project" value="UniProtKB-UniRule"/>
</dbReference>
<evidence type="ECO:0000259" key="11">
    <source>
        <dbReference type="Pfam" id="PF00122"/>
    </source>
</evidence>
<keyword evidence="12" id="KW-0378">Hydrolase</keyword>
<evidence type="ECO:0000256" key="5">
    <source>
        <dbReference type="ARBA" id="ARBA00022967"/>
    </source>
</evidence>
<dbReference type="InterPro" id="IPR027256">
    <property type="entry name" value="P-typ_ATPase_IB"/>
</dbReference>
<evidence type="ECO:0000256" key="2">
    <source>
        <dbReference type="ARBA" id="ARBA00006024"/>
    </source>
</evidence>
<comment type="subcellular location">
    <subcellularLocation>
        <location evidence="10">Cell membrane</location>
    </subcellularLocation>
    <subcellularLocation>
        <location evidence="1">Membrane</location>
    </subcellularLocation>
</comment>
<feature type="transmembrane region" description="Helical" evidence="10">
    <location>
        <begin position="272"/>
        <end position="293"/>
    </location>
</feature>
<dbReference type="PANTHER" id="PTHR48085:SF5">
    <property type="entry name" value="CADMIUM_ZINC-TRANSPORTING ATPASE HMA4-RELATED"/>
    <property type="match status" value="1"/>
</dbReference>
<dbReference type="GO" id="GO:0046872">
    <property type="term" value="F:metal ion binding"/>
    <property type="evidence" value="ECO:0007669"/>
    <property type="project" value="UniProtKB-KW"/>
</dbReference>
<evidence type="ECO:0000313" key="12">
    <source>
        <dbReference type="EMBL" id="SON55126.1"/>
    </source>
</evidence>
<comment type="catalytic activity">
    <reaction evidence="9">
        <text>Zn(2+)(in) + ATP + H2O = Zn(2+)(out) + ADP + phosphate + H(+)</text>
        <dbReference type="Rhea" id="RHEA:20621"/>
        <dbReference type="ChEBI" id="CHEBI:15377"/>
        <dbReference type="ChEBI" id="CHEBI:15378"/>
        <dbReference type="ChEBI" id="CHEBI:29105"/>
        <dbReference type="ChEBI" id="CHEBI:30616"/>
        <dbReference type="ChEBI" id="CHEBI:43474"/>
        <dbReference type="ChEBI" id="CHEBI:456216"/>
        <dbReference type="EC" id="7.2.2.12"/>
    </reaction>
</comment>
<dbReference type="NCBIfam" id="TIGR01525">
    <property type="entry name" value="ATPase-IB_hvy"/>
    <property type="match status" value="1"/>
</dbReference>
<dbReference type="Pfam" id="PF00122">
    <property type="entry name" value="E1-E2_ATPase"/>
    <property type="match status" value="1"/>
</dbReference>
<reference evidence="13" key="1">
    <citation type="submission" date="2017-09" db="EMBL/GenBank/DDBJ databases">
        <title>Genome sequence of Nannocystis excedens DSM 71.</title>
        <authorList>
            <person name="Blom J."/>
        </authorList>
    </citation>
    <scope>NUCLEOTIDE SEQUENCE [LARGE SCALE GENOMIC DNA]</scope>
    <source>
        <strain evidence="13">type strain: E19</strain>
    </source>
</reference>
<dbReference type="InterPro" id="IPR051014">
    <property type="entry name" value="Cation_Transport_ATPase_IB"/>
</dbReference>
<sequence length="623" mass="64348">MTGATRDDVKNVQPNPTGPAIPYRLIVLILATVGAVSGAIAWLIGRPDVAAGSWAAGTLPVLVALAIDIVVTLRRGDVGLDLIAALSMGTALAFGEPLAANVVALMYAGGEQLESLAEGRATREMTALIGHVARTALKIAGERMVETPIEVLQPGDQIYVRHGEVVPADGLLADQTAVLDTSPLTGESLPVTLNSGMAVLSGATNIGNAFTMTATKAAADSAYASIVRLVEQARASKAPSSRIADRYAIWFLLLTLVVAGLAWGLSGDRMRALAVLVVATPCPLILALPIAIISGMSRAASIGVLIKTAGALEALSNLKTAILDKTGTLTIGMVRLREIRPEPGFSQDDLLQLAASLDQASHHIVAKALIAAADEAGLDLVTPTDVEEVAGSGLTGHVAGRSVVLGGRDFVRDHIDDMPEDVAATLPAGTAIVAVAVDNRFAGVIALADELRDDAVETLASFRRGGIRRIVLASGDHEAVVADVRQSLDVDVAHGAMQPEDKLRLVEREQQNGPVIMVGDGVNDAPALARANVGVALGVHGTAASSETADVVLLVDRLSRLGDAMTIARRARMIAMQSVLVGLGLSIAAMVVAAFGFLPPVAGALTQEAIDIAVILNAMRVLR</sequence>
<protein>
    <recommendedName>
        <fullName evidence="8">P-type Zn(2+) transporter</fullName>
        <ecNumber evidence="8">7.2.2.12</ecNumber>
    </recommendedName>
</protein>
<dbReference type="InterPro" id="IPR059000">
    <property type="entry name" value="ATPase_P-type_domA"/>
</dbReference>
<gene>
    <name evidence="12" type="primary">cadA</name>
    <name evidence="12" type="ORF">HDIA_1585</name>
</gene>
<feature type="transmembrane region" description="Helical" evidence="10">
    <location>
        <begin position="51"/>
        <end position="73"/>
    </location>
</feature>
<name>A0A2C9D4B8_9HYPH</name>
<dbReference type="SUPFAM" id="SSF56784">
    <property type="entry name" value="HAD-like"/>
    <property type="match status" value="1"/>
</dbReference>
<dbReference type="SFLD" id="SFLDG00002">
    <property type="entry name" value="C1.7:_P-type_atpase_like"/>
    <property type="match status" value="1"/>
</dbReference>
<dbReference type="InterPro" id="IPR023214">
    <property type="entry name" value="HAD_sf"/>
</dbReference>
<dbReference type="EC" id="7.2.2.12" evidence="8"/>
<dbReference type="InterPro" id="IPR023298">
    <property type="entry name" value="ATPase_P-typ_TM_dom_sf"/>
</dbReference>
<keyword evidence="10" id="KW-0547">Nucleotide-binding</keyword>
<dbReference type="GO" id="GO:0016887">
    <property type="term" value="F:ATP hydrolysis activity"/>
    <property type="evidence" value="ECO:0007669"/>
    <property type="project" value="InterPro"/>
</dbReference>
<dbReference type="PRINTS" id="PR00119">
    <property type="entry name" value="CATATPASE"/>
</dbReference>
<dbReference type="GO" id="GO:0005886">
    <property type="term" value="C:plasma membrane"/>
    <property type="evidence" value="ECO:0007669"/>
    <property type="project" value="UniProtKB-SubCell"/>
</dbReference>
<dbReference type="PANTHER" id="PTHR48085">
    <property type="entry name" value="CADMIUM/ZINC-TRANSPORTING ATPASE HMA2-RELATED"/>
    <property type="match status" value="1"/>
</dbReference>
<keyword evidence="3 10" id="KW-0812">Transmembrane</keyword>
<feature type="transmembrane region" description="Helical" evidence="10">
    <location>
        <begin position="247"/>
        <end position="266"/>
    </location>
</feature>
<dbReference type="SFLD" id="SFLDF00027">
    <property type="entry name" value="p-type_atpase"/>
    <property type="match status" value="1"/>
</dbReference>
<evidence type="ECO:0000256" key="1">
    <source>
        <dbReference type="ARBA" id="ARBA00004370"/>
    </source>
</evidence>
<dbReference type="NCBIfam" id="TIGR01494">
    <property type="entry name" value="ATPase_P-type"/>
    <property type="match status" value="1"/>
</dbReference>
<evidence type="ECO:0000256" key="9">
    <source>
        <dbReference type="ARBA" id="ARBA00047308"/>
    </source>
</evidence>
<dbReference type="Proteomes" id="UP000223606">
    <property type="component" value="Chromosome 1"/>
</dbReference>
<evidence type="ECO:0000256" key="8">
    <source>
        <dbReference type="ARBA" id="ARBA00039097"/>
    </source>
</evidence>
<dbReference type="InterPro" id="IPR001757">
    <property type="entry name" value="P_typ_ATPase"/>
</dbReference>
<dbReference type="SFLD" id="SFLDS00003">
    <property type="entry name" value="Haloacid_Dehalogenase"/>
    <property type="match status" value="1"/>
</dbReference>
<evidence type="ECO:0000256" key="10">
    <source>
        <dbReference type="RuleBase" id="RU362081"/>
    </source>
</evidence>
<keyword evidence="6 10" id="KW-1133">Transmembrane helix</keyword>
<dbReference type="PROSITE" id="PS00154">
    <property type="entry name" value="ATPASE_E1_E2"/>
    <property type="match status" value="1"/>
</dbReference>
<dbReference type="GO" id="GO:0016463">
    <property type="term" value="F:P-type zinc transporter activity"/>
    <property type="evidence" value="ECO:0007669"/>
    <property type="project" value="UniProtKB-EC"/>
</dbReference>
<feature type="transmembrane region" description="Helical" evidence="10">
    <location>
        <begin position="21"/>
        <end position="45"/>
    </location>
</feature>
<dbReference type="SUPFAM" id="SSF81653">
    <property type="entry name" value="Calcium ATPase, transduction domain A"/>
    <property type="match status" value="1"/>
</dbReference>
<dbReference type="EMBL" id="LT960614">
    <property type="protein sequence ID" value="SON55126.1"/>
    <property type="molecule type" value="Genomic_DNA"/>
</dbReference>
<organism evidence="12 13">
    <name type="scientific">Hartmannibacter diazotrophicus</name>
    <dbReference type="NCBI Taxonomy" id="1482074"/>
    <lineage>
        <taxon>Bacteria</taxon>
        <taxon>Pseudomonadati</taxon>
        <taxon>Pseudomonadota</taxon>
        <taxon>Alphaproteobacteria</taxon>
        <taxon>Hyphomicrobiales</taxon>
        <taxon>Pleomorphomonadaceae</taxon>
        <taxon>Hartmannibacter</taxon>
    </lineage>
</organism>
<dbReference type="AlphaFoldDB" id="A0A2C9D4B8"/>
<keyword evidence="7 10" id="KW-0472">Membrane</keyword>
<dbReference type="Gene3D" id="3.40.50.1000">
    <property type="entry name" value="HAD superfamily/HAD-like"/>
    <property type="match status" value="1"/>
</dbReference>
<dbReference type="SUPFAM" id="SSF81665">
    <property type="entry name" value="Calcium ATPase, transmembrane domain M"/>
    <property type="match status" value="1"/>
</dbReference>
<dbReference type="Gene3D" id="2.70.150.10">
    <property type="entry name" value="Calcium-transporting ATPase, cytoplasmic transduction domain A"/>
    <property type="match status" value="1"/>
</dbReference>
<evidence type="ECO:0000256" key="6">
    <source>
        <dbReference type="ARBA" id="ARBA00022989"/>
    </source>
</evidence>
<dbReference type="InterPro" id="IPR008250">
    <property type="entry name" value="ATPase_P-typ_transduc_dom_A_sf"/>
</dbReference>
<accession>A0A2C9D4B8</accession>
<dbReference type="InterPro" id="IPR036412">
    <property type="entry name" value="HAD-like_sf"/>
</dbReference>
<evidence type="ECO:0000313" key="13">
    <source>
        <dbReference type="Proteomes" id="UP000223606"/>
    </source>
</evidence>
<evidence type="ECO:0000256" key="4">
    <source>
        <dbReference type="ARBA" id="ARBA00022723"/>
    </source>
</evidence>
<dbReference type="Gene3D" id="3.40.1110.10">
    <property type="entry name" value="Calcium-transporting ATPase, cytoplasmic domain N"/>
    <property type="match status" value="1"/>
</dbReference>
<dbReference type="InterPro" id="IPR018303">
    <property type="entry name" value="ATPase_P-typ_P_site"/>
</dbReference>
<keyword evidence="10" id="KW-0067">ATP-binding</keyword>
<comment type="similarity">
    <text evidence="2 10">Belongs to the cation transport ATPase (P-type) (TC 3.A.3) family. Type IB subfamily.</text>
</comment>
<keyword evidence="10" id="KW-1003">Cell membrane</keyword>
<keyword evidence="13" id="KW-1185">Reference proteome</keyword>
<feature type="domain" description="P-type ATPase A" evidence="11">
    <location>
        <begin position="133"/>
        <end position="231"/>
    </location>
</feature>